<feature type="region of interest" description="Disordered" evidence="1">
    <location>
        <begin position="313"/>
        <end position="335"/>
    </location>
</feature>
<reference evidence="2" key="1">
    <citation type="submission" date="2015-11" db="EMBL/GenBank/DDBJ databases">
        <title>De novo transcriptome assembly of four potential Pierce s Disease insect vectors from Arizona vineyards.</title>
        <authorList>
            <person name="Tassone E.E."/>
        </authorList>
    </citation>
    <scope>NUCLEOTIDE SEQUENCE</scope>
</reference>
<feature type="region of interest" description="Disordered" evidence="1">
    <location>
        <begin position="390"/>
        <end position="416"/>
    </location>
</feature>
<evidence type="ECO:0000256" key="1">
    <source>
        <dbReference type="SAM" id="MobiDB-lite"/>
    </source>
</evidence>
<dbReference type="EMBL" id="GECZ01013519">
    <property type="protein sequence ID" value="JAS56250.1"/>
    <property type="molecule type" value="Transcribed_RNA"/>
</dbReference>
<feature type="compositionally biased region" description="Basic residues" evidence="1">
    <location>
        <begin position="52"/>
        <end position="67"/>
    </location>
</feature>
<feature type="compositionally biased region" description="Basic and acidic residues" evidence="1">
    <location>
        <begin position="315"/>
        <end position="331"/>
    </location>
</feature>
<dbReference type="AlphaFoldDB" id="A0A1B6G1F1"/>
<accession>A0A1B6G1F1</accession>
<protein>
    <submittedName>
        <fullName evidence="2">Uncharacterized protein</fullName>
    </submittedName>
</protein>
<feature type="region of interest" description="Disordered" evidence="1">
    <location>
        <begin position="555"/>
        <end position="594"/>
    </location>
</feature>
<feature type="compositionally biased region" description="Basic and acidic residues" evidence="1">
    <location>
        <begin position="390"/>
        <end position="404"/>
    </location>
</feature>
<feature type="region of interest" description="Disordered" evidence="1">
    <location>
        <begin position="1"/>
        <end position="109"/>
    </location>
</feature>
<proteinExistence type="predicted"/>
<name>A0A1B6G1F1_9HEMI</name>
<feature type="compositionally biased region" description="Basic residues" evidence="1">
    <location>
        <begin position="94"/>
        <end position="103"/>
    </location>
</feature>
<evidence type="ECO:0000313" key="2">
    <source>
        <dbReference type="EMBL" id="JAS56250.1"/>
    </source>
</evidence>
<feature type="compositionally biased region" description="Polar residues" evidence="1">
    <location>
        <begin position="71"/>
        <end position="87"/>
    </location>
</feature>
<sequence length="673" mass="75776">MQSLKRRGSPLPSRPMKKFKLTHTSSSLEKSSVRKCKNKASGGVLTTSSQKPSKKRKQDNSVQKHKPLLGSHSNQISNKYYNSTKSFLSPLKETKRRQQRKKSVNISEDTESNQVIEKCVNGLKNNSISTLSTSKQCQKKKYKKFLLQEWKYKRIDAYLMKNYVKPSELSQLNSHKTGAIIEKHNENYAAVPIRNLMQKIIEDCISESNAKNIASEYGGTAEKTTFTNKSDVGCNNTSGKIEQKPCEGTSILTVHENNPIFDTVLDNKEPETSYQKDFTDKISSTTNDSDSPNNTTYNIEVCEKSCKESVTLTEQESRPLFKDSVGTKDSDESPLIENNADEISENRKAYLNDTSDDINTTNDSPNNKTDNIEVCEKSCEESVTQAEQEIRPLFEDSVGTKDSDESPLIENNADEISENRKAYLNDTSDDINTTNDSPNNKTDNIEVCEKSCEESVTQAEQEIRPLFEDSVGTKDSEQEITEPNKTSFVENEQLSQCDGYDQCTSFESRTSPSAVMTPTKDENCSNNNNIKVFTGQTNWLFPKIKLISQPKFHGKTCSNHSNQLKVKSKHKHEEKTKNENSNQHKLKKGSPNKMDNVKKIHNIDHYFAPVVKKNLHLTSCKNGDASTSTVIESENAALLPVVESSQLQTLSLPRKIEKRPLNEVNCNIITNMC</sequence>
<gene>
    <name evidence="2" type="ORF">g.29096</name>
</gene>
<organism evidence="2">
    <name type="scientific">Cuerna arida</name>
    <dbReference type="NCBI Taxonomy" id="1464854"/>
    <lineage>
        <taxon>Eukaryota</taxon>
        <taxon>Metazoa</taxon>
        <taxon>Ecdysozoa</taxon>
        <taxon>Arthropoda</taxon>
        <taxon>Hexapoda</taxon>
        <taxon>Insecta</taxon>
        <taxon>Pterygota</taxon>
        <taxon>Neoptera</taxon>
        <taxon>Paraneoptera</taxon>
        <taxon>Hemiptera</taxon>
        <taxon>Auchenorrhyncha</taxon>
        <taxon>Membracoidea</taxon>
        <taxon>Cicadellidae</taxon>
        <taxon>Cicadellinae</taxon>
        <taxon>Proconiini</taxon>
        <taxon>Cuerna</taxon>
    </lineage>
</organism>